<gene>
    <name evidence="8" type="ORF">PC110_g11731</name>
    <name evidence="3" type="ORF">PC113_g6538</name>
    <name evidence="4" type="ORF">PC115_g8311</name>
    <name evidence="5" type="ORF">PC117_g5548</name>
    <name evidence="6" type="ORF">PC118_g8536</name>
    <name evidence="7" type="ORF">PC129_g2931</name>
</gene>
<comment type="caution">
    <text evidence="8">The sequence shown here is derived from an EMBL/GenBank/DDBJ whole genome shotgun (WGS) entry which is preliminary data.</text>
</comment>
<dbReference type="EMBL" id="MJFZ01000300">
    <property type="protein sequence ID" value="RAW31933.1"/>
    <property type="molecule type" value="Genomic_DNA"/>
</dbReference>
<dbReference type="EMBL" id="RCML01000220">
    <property type="protein sequence ID" value="KAG2985043.1"/>
    <property type="molecule type" value="Genomic_DNA"/>
</dbReference>
<dbReference type="EMBL" id="RCMK01000098">
    <property type="protein sequence ID" value="KAG2949043.1"/>
    <property type="molecule type" value="Genomic_DNA"/>
</dbReference>
<keyword evidence="9" id="KW-1185">Reference proteome</keyword>
<evidence type="ECO:0000313" key="6">
    <source>
        <dbReference type="EMBL" id="KAG2985043.1"/>
    </source>
</evidence>
<evidence type="ECO:0000313" key="9">
    <source>
        <dbReference type="Proteomes" id="UP000251314"/>
    </source>
</evidence>
<feature type="compositionally biased region" description="Basic residues" evidence="1">
    <location>
        <begin position="96"/>
        <end position="113"/>
    </location>
</feature>
<dbReference type="EMBL" id="RCMV01000056">
    <property type="protein sequence ID" value="KAG3226501.1"/>
    <property type="molecule type" value="Genomic_DNA"/>
</dbReference>
<feature type="domain" description="Retroviral polymerase SH3-like" evidence="2">
    <location>
        <begin position="12"/>
        <end position="70"/>
    </location>
</feature>
<evidence type="ECO:0000313" key="5">
    <source>
        <dbReference type="EMBL" id="KAG2949043.1"/>
    </source>
</evidence>
<dbReference type="VEuPathDB" id="FungiDB:PC110_g11731"/>
<feature type="compositionally biased region" description="Polar residues" evidence="1">
    <location>
        <begin position="74"/>
        <end position="88"/>
    </location>
</feature>
<dbReference type="Proteomes" id="UP000774804">
    <property type="component" value="Unassembled WGS sequence"/>
</dbReference>
<name>A0A329S4Z7_9STRA</name>
<evidence type="ECO:0000256" key="1">
    <source>
        <dbReference type="SAM" id="MobiDB-lite"/>
    </source>
</evidence>
<dbReference type="OrthoDB" id="126319at2759"/>
<evidence type="ECO:0000313" key="7">
    <source>
        <dbReference type="EMBL" id="KAG3226501.1"/>
    </source>
</evidence>
<dbReference type="Pfam" id="PF25597">
    <property type="entry name" value="SH3_retrovirus"/>
    <property type="match status" value="1"/>
</dbReference>
<sequence length="150" mass="16728">MPDVSDIVVFESPCTVHVDAMNKALVERGKSGMIVGKSAEIKGYRVYIPRDKVVVVTQHVTNVETLSDVQDEQQNCVRLDNSQGSEGTDTSEKQTLGKKPKGKAKRRGKKRRWTRDEHQTRSATRKAAEAVPVKALVVIRLVQLMTSWIA</sequence>
<dbReference type="EMBL" id="RCMI01000213">
    <property type="protein sequence ID" value="KAG2925299.1"/>
    <property type="molecule type" value="Genomic_DNA"/>
</dbReference>
<evidence type="ECO:0000313" key="8">
    <source>
        <dbReference type="EMBL" id="RAW31933.1"/>
    </source>
</evidence>
<evidence type="ECO:0000259" key="2">
    <source>
        <dbReference type="Pfam" id="PF25597"/>
    </source>
</evidence>
<accession>A0A329S4Z7</accession>
<protein>
    <recommendedName>
        <fullName evidence="2">Retroviral polymerase SH3-like domain-containing protein</fullName>
    </recommendedName>
</protein>
<organism evidence="8 9">
    <name type="scientific">Phytophthora cactorum</name>
    <dbReference type="NCBI Taxonomy" id="29920"/>
    <lineage>
        <taxon>Eukaryota</taxon>
        <taxon>Sar</taxon>
        <taxon>Stramenopiles</taxon>
        <taxon>Oomycota</taxon>
        <taxon>Peronosporomycetes</taxon>
        <taxon>Peronosporales</taxon>
        <taxon>Peronosporaceae</taxon>
        <taxon>Phytophthora</taxon>
    </lineage>
</organism>
<dbReference type="AlphaFoldDB" id="A0A329S4Z7"/>
<evidence type="ECO:0000313" key="3">
    <source>
        <dbReference type="EMBL" id="KAG2862172.1"/>
    </source>
</evidence>
<dbReference type="Proteomes" id="UP000735874">
    <property type="component" value="Unassembled WGS sequence"/>
</dbReference>
<reference evidence="8 9" key="1">
    <citation type="submission" date="2018-01" db="EMBL/GenBank/DDBJ databases">
        <title>Draft genome of the strawberry crown rot pathogen Phytophthora cactorum.</title>
        <authorList>
            <person name="Armitage A.D."/>
            <person name="Lysoe E."/>
            <person name="Nellist C.F."/>
            <person name="Harrison R.J."/>
            <person name="Brurberg M.B."/>
        </authorList>
    </citation>
    <scope>NUCLEOTIDE SEQUENCE [LARGE SCALE GENOMIC DNA]</scope>
    <source>
        <strain evidence="8 9">10300</strain>
    </source>
</reference>
<evidence type="ECO:0000313" key="4">
    <source>
        <dbReference type="EMBL" id="KAG2925299.1"/>
    </source>
</evidence>
<dbReference type="InterPro" id="IPR057670">
    <property type="entry name" value="SH3_retrovirus"/>
</dbReference>
<dbReference type="Proteomes" id="UP000697107">
    <property type="component" value="Unassembled WGS sequence"/>
</dbReference>
<dbReference type="Proteomes" id="UP000251314">
    <property type="component" value="Unassembled WGS sequence"/>
</dbReference>
<dbReference type="EMBL" id="RCMG01000135">
    <property type="protein sequence ID" value="KAG2862172.1"/>
    <property type="molecule type" value="Genomic_DNA"/>
</dbReference>
<feature type="region of interest" description="Disordered" evidence="1">
    <location>
        <begin position="74"/>
        <end position="127"/>
    </location>
</feature>
<dbReference type="Proteomes" id="UP000736787">
    <property type="component" value="Unassembled WGS sequence"/>
</dbReference>
<reference evidence="3" key="2">
    <citation type="submission" date="2018-10" db="EMBL/GenBank/DDBJ databases">
        <title>Effector identification in a new, highly contiguous assembly of the strawberry crown rot pathogen Phytophthora cactorum.</title>
        <authorList>
            <person name="Armitage A.D."/>
            <person name="Nellist C.F."/>
            <person name="Bates H."/>
            <person name="Vickerstaff R.J."/>
            <person name="Harrison R.J."/>
        </authorList>
    </citation>
    <scope>NUCLEOTIDE SEQUENCE</scope>
    <source>
        <strain evidence="3">15-7</strain>
        <strain evidence="4">4032</strain>
        <strain evidence="5">4040</strain>
        <strain evidence="6">P415</strain>
        <strain evidence="7">P421</strain>
    </source>
</reference>
<proteinExistence type="predicted"/>
<dbReference type="Proteomes" id="UP000760860">
    <property type="component" value="Unassembled WGS sequence"/>
</dbReference>